<evidence type="ECO:0000259" key="8">
    <source>
        <dbReference type="Pfam" id="PF02836"/>
    </source>
</evidence>
<dbReference type="SUPFAM" id="SSF51445">
    <property type="entry name" value="(Trans)glycosidases"/>
    <property type="match status" value="1"/>
</dbReference>
<dbReference type="RefSeq" id="WP_338239384.1">
    <property type="nucleotide sequence ID" value="NZ_BQKE01000005.1"/>
</dbReference>
<reference evidence="10 11" key="1">
    <citation type="submission" date="2021-12" db="EMBL/GenBank/DDBJ databases">
        <title>Genome sequencing of bacteria with rrn-lacking chromosome and rrn-plasmid.</title>
        <authorList>
            <person name="Anda M."/>
            <person name="Iwasaki W."/>
        </authorList>
    </citation>
    <scope>NUCLEOTIDE SEQUENCE [LARGE SCALE GENOMIC DNA]</scope>
    <source>
        <strain evidence="10 11">NBRC 15940</strain>
    </source>
</reference>
<dbReference type="InterPro" id="IPR006103">
    <property type="entry name" value="Glyco_hydro_2_cat"/>
</dbReference>
<keyword evidence="4" id="KW-0378">Hydrolase</keyword>
<dbReference type="Pfam" id="PF02837">
    <property type="entry name" value="Glyco_hydro_2_N"/>
    <property type="match status" value="1"/>
</dbReference>
<evidence type="ECO:0000259" key="9">
    <source>
        <dbReference type="Pfam" id="PF02837"/>
    </source>
</evidence>
<dbReference type="SUPFAM" id="SSF49785">
    <property type="entry name" value="Galactose-binding domain-like"/>
    <property type="match status" value="1"/>
</dbReference>
<feature type="domain" description="Glycoside hydrolase family 2 immunoglobulin-like beta-sandwich" evidence="7">
    <location>
        <begin position="214"/>
        <end position="305"/>
    </location>
</feature>
<dbReference type="Pfam" id="PF00703">
    <property type="entry name" value="Glyco_hydro_2"/>
    <property type="match status" value="1"/>
</dbReference>
<feature type="domain" description="Glycoside hydrolase family 2 catalytic" evidence="8">
    <location>
        <begin position="309"/>
        <end position="544"/>
    </location>
</feature>
<keyword evidence="6" id="KW-0732">Signal</keyword>
<dbReference type="InterPro" id="IPR006104">
    <property type="entry name" value="Glyco_hydro_2_N"/>
</dbReference>
<proteinExistence type="inferred from homology"/>
<dbReference type="Gene3D" id="2.60.120.260">
    <property type="entry name" value="Galactose-binding domain-like"/>
    <property type="match status" value="1"/>
</dbReference>
<dbReference type="InterPro" id="IPR008979">
    <property type="entry name" value="Galactose-bd-like_sf"/>
</dbReference>
<dbReference type="GO" id="GO:0019391">
    <property type="term" value="P:glucuronoside catabolic process"/>
    <property type="evidence" value="ECO:0007669"/>
    <property type="project" value="TreeGrafter"/>
</dbReference>
<dbReference type="GO" id="GO:0030246">
    <property type="term" value="F:carbohydrate binding"/>
    <property type="evidence" value="ECO:0007669"/>
    <property type="project" value="TreeGrafter"/>
</dbReference>
<dbReference type="PROSITE" id="PS00608">
    <property type="entry name" value="GLYCOSYL_HYDROL_F2_2"/>
    <property type="match status" value="1"/>
</dbReference>
<dbReference type="Proteomes" id="UP001310022">
    <property type="component" value="Unassembled WGS sequence"/>
</dbReference>
<dbReference type="PRINTS" id="PR00132">
    <property type="entry name" value="GLHYDRLASE2"/>
</dbReference>
<dbReference type="EMBL" id="BQKE01000005">
    <property type="protein sequence ID" value="GJM64313.1"/>
    <property type="molecule type" value="Genomic_DNA"/>
</dbReference>
<evidence type="ECO:0000256" key="2">
    <source>
        <dbReference type="ARBA" id="ARBA00012761"/>
    </source>
</evidence>
<dbReference type="PANTHER" id="PTHR10066:SF67">
    <property type="entry name" value="BETA-GLUCURONIDASE"/>
    <property type="match status" value="1"/>
</dbReference>
<evidence type="ECO:0000256" key="4">
    <source>
        <dbReference type="ARBA" id="ARBA00022801"/>
    </source>
</evidence>
<evidence type="ECO:0000259" key="7">
    <source>
        <dbReference type="Pfam" id="PF00703"/>
    </source>
</evidence>
<comment type="caution">
    <text evidence="10">The sequence shown here is derived from an EMBL/GenBank/DDBJ whole genome shotgun (WGS) entry which is preliminary data.</text>
</comment>
<evidence type="ECO:0000313" key="10">
    <source>
        <dbReference type="EMBL" id="GJM64313.1"/>
    </source>
</evidence>
<dbReference type="SUPFAM" id="SSF49303">
    <property type="entry name" value="beta-Galactosidase/glucuronidase domain"/>
    <property type="match status" value="1"/>
</dbReference>
<dbReference type="InterPro" id="IPR006102">
    <property type="entry name" value="Ig-like_GH2"/>
</dbReference>
<feature type="signal peptide" evidence="6">
    <location>
        <begin position="1"/>
        <end position="19"/>
    </location>
</feature>
<organism evidence="10 11">
    <name type="scientific">Persicobacter diffluens</name>
    <dbReference type="NCBI Taxonomy" id="981"/>
    <lineage>
        <taxon>Bacteria</taxon>
        <taxon>Pseudomonadati</taxon>
        <taxon>Bacteroidota</taxon>
        <taxon>Cytophagia</taxon>
        <taxon>Cytophagales</taxon>
        <taxon>Persicobacteraceae</taxon>
        <taxon>Persicobacter</taxon>
    </lineage>
</organism>
<keyword evidence="5" id="KW-0326">Glycosidase</keyword>
<dbReference type="InterPro" id="IPR013783">
    <property type="entry name" value="Ig-like_fold"/>
</dbReference>
<dbReference type="AlphaFoldDB" id="A0AAN4W2U6"/>
<dbReference type="GO" id="GO:0005975">
    <property type="term" value="P:carbohydrate metabolic process"/>
    <property type="evidence" value="ECO:0007669"/>
    <property type="project" value="InterPro"/>
</dbReference>
<dbReference type="InterPro" id="IPR006101">
    <property type="entry name" value="Glyco_hydro_2"/>
</dbReference>
<dbReference type="InterPro" id="IPR023232">
    <property type="entry name" value="Glyco_hydro_2_AS"/>
</dbReference>
<dbReference type="Gene3D" id="3.20.20.80">
    <property type="entry name" value="Glycosidases"/>
    <property type="match status" value="1"/>
</dbReference>
<dbReference type="PANTHER" id="PTHR10066">
    <property type="entry name" value="BETA-GLUCURONIDASE"/>
    <property type="match status" value="1"/>
</dbReference>
<dbReference type="Pfam" id="PF02836">
    <property type="entry name" value="Glyco_hydro_2_C"/>
    <property type="match status" value="1"/>
</dbReference>
<feature type="domain" description="Glycosyl hydrolases family 2 sugar binding" evidence="9">
    <location>
        <begin position="94"/>
        <end position="212"/>
    </location>
</feature>
<dbReference type="EC" id="3.2.1.31" evidence="2"/>
<gene>
    <name evidence="10" type="ORF">PEDI_48650</name>
</gene>
<dbReference type="InterPro" id="IPR017853">
    <property type="entry name" value="GH"/>
</dbReference>
<protein>
    <recommendedName>
        <fullName evidence="3">Beta-glucuronidase</fullName>
        <ecNumber evidence="2">3.2.1.31</ecNumber>
    </recommendedName>
</protein>
<evidence type="ECO:0000313" key="11">
    <source>
        <dbReference type="Proteomes" id="UP001310022"/>
    </source>
</evidence>
<sequence>MKKLFFIFTLWLMAYSLHATPLLHNVFNRQAVSLNGKWHYIVDPYENGYYNYRRSAYDTWGPNLNPGVTAYFQNAKARDKSERCEYNFEKAETMTIPSSWSTQEEKLFWYEGVVWFQRNFKHVKKEAHRTYLYFGAVNYEAHVYVNGKKVGIHIGGFTPFNFDITDFLNENGENFVIVKVDNSRKAEAVPTLSTDWWNHGGITREVKLIDVPEVHIKDYRFKLDNKDLNQVLAEIKVNGVNKATAVEVAIPALKWKETINTNAEGFASFTFKNKKLKLWTPEEPHLYEVSLKVGQDQLRDKIGFRSITTRDGQILLNGSPYQLKGISVHEENPIGGRRNYSETDARQIFQWAKDLNANFLRLAHYPHNEYMPRLADELGFLLWEEIPVYWTIQWENPETLANAQQQLSEVIFRDKNRASVIIWSVANETPVSDERTKFLTNLTKTVRTLDDSRLISAAMEVSQHHSSGAKVIDDPFGEVVDIISFNQYHGWYGGDIDDFKDIKWQIKYNKPVIVSEWGGGALAGYHADAETIWSEEFQANLYKKTLEGIDNIPNLAGFTPWVLCDFRSPRRPLADIQDMWNRKGIIGEGGLKKQAFYILSNYYKAKTDNPSQ</sequence>
<evidence type="ECO:0000256" key="1">
    <source>
        <dbReference type="ARBA" id="ARBA00007401"/>
    </source>
</evidence>
<feature type="chain" id="PRO_5042965457" description="Beta-glucuronidase" evidence="6">
    <location>
        <begin position="20"/>
        <end position="612"/>
    </location>
</feature>
<name>A0AAN4W2U6_9BACT</name>
<evidence type="ECO:0000256" key="6">
    <source>
        <dbReference type="SAM" id="SignalP"/>
    </source>
</evidence>
<dbReference type="InterPro" id="IPR036156">
    <property type="entry name" value="Beta-gal/glucu_dom_sf"/>
</dbReference>
<comment type="similarity">
    <text evidence="1">Belongs to the glycosyl hydrolase 2 family.</text>
</comment>
<accession>A0AAN4W2U6</accession>
<keyword evidence="11" id="KW-1185">Reference proteome</keyword>
<dbReference type="Gene3D" id="2.60.40.10">
    <property type="entry name" value="Immunoglobulins"/>
    <property type="match status" value="1"/>
</dbReference>
<evidence type="ECO:0000256" key="5">
    <source>
        <dbReference type="ARBA" id="ARBA00023295"/>
    </source>
</evidence>
<evidence type="ECO:0000256" key="3">
    <source>
        <dbReference type="ARBA" id="ARBA00016205"/>
    </source>
</evidence>
<dbReference type="GO" id="GO:0004566">
    <property type="term" value="F:beta-glucuronidase activity"/>
    <property type="evidence" value="ECO:0007669"/>
    <property type="project" value="UniProtKB-EC"/>
</dbReference>